<keyword evidence="1" id="KW-1133">Transmembrane helix</keyword>
<dbReference type="RefSeq" id="WP_006968200.1">
    <property type="nucleotide sequence ID" value="NZ_APJX01000012.1"/>
</dbReference>
<dbReference type="AlphaFoldDB" id="S0G0N7"/>
<accession>S0G0N7</accession>
<sequence>MSTREKIILFMALAALVYGGLEWFVFSPEKPSPGSVTQKSGSSAETVDKMMAKIMNMEIEHPHKKAMIEKIETPWVRDPFVPPGLQAGQSNGESEEAMSVLPNLVYSGFISSGKHAMAIVNGMEYFTGDIIMDTGYRITRITPDKVVIQKDQNTGEIFFNGD</sequence>
<keyword evidence="1" id="KW-0812">Transmembrane</keyword>
<protein>
    <submittedName>
        <fullName evidence="2">Uncharacterized protein</fullName>
    </submittedName>
</protein>
<dbReference type="EMBL" id="APJX01000012">
    <property type="protein sequence ID" value="EMS77762.1"/>
    <property type="molecule type" value="Genomic_DNA"/>
</dbReference>
<evidence type="ECO:0000313" key="2">
    <source>
        <dbReference type="EMBL" id="EMS77762.1"/>
    </source>
</evidence>
<name>S0G0N7_9BACT</name>
<evidence type="ECO:0000256" key="1">
    <source>
        <dbReference type="SAM" id="Phobius"/>
    </source>
</evidence>
<evidence type="ECO:0000313" key="3">
    <source>
        <dbReference type="Proteomes" id="UP000014216"/>
    </source>
</evidence>
<dbReference type="OrthoDB" id="5423124at2"/>
<dbReference type="Proteomes" id="UP000014216">
    <property type="component" value="Unassembled WGS sequence"/>
</dbReference>
<reference evidence="2 3" key="1">
    <citation type="journal article" date="2013" name="Genome Announc.">
        <title>Draft Genome Sequence of Desulfotignum phosphitoxidans DSM 13687 Strain FiPS-3.</title>
        <authorList>
            <person name="Poehlein A."/>
            <person name="Daniel R."/>
            <person name="Simeonova D.D."/>
        </authorList>
    </citation>
    <scope>NUCLEOTIDE SEQUENCE [LARGE SCALE GENOMIC DNA]</scope>
    <source>
        <strain evidence="2 3">DSM 13687</strain>
    </source>
</reference>
<keyword evidence="1" id="KW-0472">Membrane</keyword>
<feature type="transmembrane region" description="Helical" evidence="1">
    <location>
        <begin position="7"/>
        <end position="26"/>
    </location>
</feature>
<organism evidence="2 3">
    <name type="scientific">Desulfotignum phosphitoxidans DSM 13687</name>
    <dbReference type="NCBI Taxonomy" id="1286635"/>
    <lineage>
        <taxon>Bacteria</taxon>
        <taxon>Pseudomonadati</taxon>
        <taxon>Thermodesulfobacteriota</taxon>
        <taxon>Desulfobacteria</taxon>
        <taxon>Desulfobacterales</taxon>
        <taxon>Desulfobacteraceae</taxon>
        <taxon>Desulfotignum</taxon>
    </lineage>
</organism>
<gene>
    <name evidence="2" type="ORF">Dpo_12c00400</name>
</gene>
<proteinExistence type="predicted"/>
<comment type="caution">
    <text evidence="2">The sequence shown here is derived from an EMBL/GenBank/DDBJ whole genome shotgun (WGS) entry which is preliminary data.</text>
</comment>
<keyword evidence="3" id="KW-1185">Reference proteome</keyword>